<sequence length="456" mass="52510">MMKRLFLILFLPLFLACSNFGDGKTIKTAMLVDIDSLNPYKFVGSSTEEVMFNVYEGLVKQTPDGEVKPAIAKSYNISSDGLTYTFDIRDNVYFHNNTKLTPSDVVFSLKKMKELELQPSFKNIKEIKLEGNKVILQLEKKDASLIYYLITPIVDEQTYNTIDKKAIGTGPYYVDTYKREQKLVFKAFDKYWGEKPNVKTVKISIMPNSDTVFMKYLSGELNFIYTVDSKRLDEIKDKTVIKTPRNMLFILGINNKKYDKNIREALNIAVNRDEINKSVFKGLGKLLDKDRTGDTSTLKGMKFELKVPTNNRMYTDTAQVVKQQLAKAGADVNIVPIEWASWLQDVYTNRNYELTLIGFTGKLDKDAVYRRYTSTYKKDFLNFNDSEYDNLVKEAKVTLDINKRNEMYNKAWNILLNESASVFILDPTNLVVCDKNIKGFTPYTISFIDFSKLVIE</sequence>
<keyword evidence="3 4" id="KW-0732">Signal</keyword>
<dbReference type="HOGENOM" id="CLU_017028_7_3_0"/>
<evidence type="ECO:0000256" key="4">
    <source>
        <dbReference type="SAM" id="SignalP"/>
    </source>
</evidence>
<dbReference type="SUPFAM" id="SSF53850">
    <property type="entry name" value="Periplasmic binding protein-like II"/>
    <property type="match status" value="1"/>
</dbReference>
<dbReference type="KEGG" id="sns:VC03_00635"/>
<keyword evidence="2" id="KW-0813">Transport</keyword>
<accession>A0A0E3UTH1</accession>
<dbReference type="GO" id="GO:0042597">
    <property type="term" value="C:periplasmic space"/>
    <property type="evidence" value="ECO:0007669"/>
    <property type="project" value="UniProtKB-ARBA"/>
</dbReference>
<dbReference type="PIRSF" id="PIRSF002741">
    <property type="entry name" value="MppA"/>
    <property type="match status" value="1"/>
</dbReference>
<dbReference type="AlphaFoldDB" id="A0A0E3UTH1"/>
<feature type="domain" description="Solute-binding protein family 5" evidence="5">
    <location>
        <begin position="66"/>
        <end position="285"/>
    </location>
</feature>
<dbReference type="RefSeq" id="WP_046328205.1">
    <property type="nucleotide sequence ID" value="NZ_CP011280.1"/>
</dbReference>
<organism evidence="6 7">
    <name type="scientific">Sneathia vaginalis</name>
    <dbReference type="NCBI Taxonomy" id="187101"/>
    <lineage>
        <taxon>Bacteria</taxon>
        <taxon>Fusobacteriati</taxon>
        <taxon>Fusobacteriota</taxon>
        <taxon>Fusobacteriia</taxon>
        <taxon>Fusobacteriales</taxon>
        <taxon>Leptotrichiaceae</taxon>
        <taxon>Sneathia</taxon>
    </lineage>
</organism>
<dbReference type="OrthoDB" id="9796817at2"/>
<protein>
    <recommendedName>
        <fullName evidence="5">Solute-binding protein family 5 domain-containing protein</fullName>
    </recommendedName>
</protein>
<dbReference type="PATRIC" id="fig|1069640.6.peg.120"/>
<dbReference type="Proteomes" id="UP000033103">
    <property type="component" value="Chromosome"/>
</dbReference>
<evidence type="ECO:0000313" key="7">
    <source>
        <dbReference type="Proteomes" id="UP000033103"/>
    </source>
</evidence>
<keyword evidence="7" id="KW-1185">Reference proteome</keyword>
<dbReference type="GO" id="GO:1904680">
    <property type="term" value="F:peptide transmembrane transporter activity"/>
    <property type="evidence" value="ECO:0007669"/>
    <property type="project" value="TreeGrafter"/>
</dbReference>
<feature type="chain" id="PRO_5002413122" description="Solute-binding protein family 5 domain-containing protein" evidence="4">
    <location>
        <begin position="22"/>
        <end position="456"/>
    </location>
</feature>
<reference evidence="6 7" key="1">
    <citation type="journal article" date="2012" name="BMC Genomics">
        <title>Genomic sequence analysis and characterization of Sneathia amnii sp. nov.</title>
        <authorList>
            <consortium name="Vaginal Microbiome Consortium (additional members)"/>
            <person name="Harwich M.D.Jr."/>
            <person name="Serrano M.G."/>
            <person name="Fettweis J.M."/>
            <person name="Alves J.M."/>
            <person name="Reimers M.A."/>
            <person name="Buck G.A."/>
            <person name="Jefferson K.K."/>
        </authorList>
    </citation>
    <scope>NUCLEOTIDE SEQUENCE [LARGE SCALE GENOMIC DNA]</scope>
    <source>
        <strain evidence="6 7">SN35</strain>
    </source>
</reference>
<evidence type="ECO:0000259" key="5">
    <source>
        <dbReference type="Pfam" id="PF00496"/>
    </source>
</evidence>
<name>A0A0E3UTH1_9FUSO</name>
<evidence type="ECO:0000256" key="1">
    <source>
        <dbReference type="ARBA" id="ARBA00005695"/>
    </source>
</evidence>
<proteinExistence type="inferred from homology"/>
<evidence type="ECO:0000256" key="3">
    <source>
        <dbReference type="ARBA" id="ARBA00022729"/>
    </source>
</evidence>
<dbReference type="InterPro" id="IPR000914">
    <property type="entry name" value="SBP_5_dom"/>
</dbReference>
<dbReference type="Pfam" id="PF00496">
    <property type="entry name" value="SBP_bac_5"/>
    <property type="match status" value="2"/>
</dbReference>
<dbReference type="Gene3D" id="3.40.190.10">
    <property type="entry name" value="Periplasmic binding protein-like II"/>
    <property type="match status" value="2"/>
</dbReference>
<dbReference type="GO" id="GO:0015833">
    <property type="term" value="P:peptide transport"/>
    <property type="evidence" value="ECO:0007669"/>
    <property type="project" value="TreeGrafter"/>
</dbReference>
<evidence type="ECO:0000313" key="6">
    <source>
        <dbReference type="EMBL" id="AKC95099.1"/>
    </source>
</evidence>
<gene>
    <name evidence="6" type="ORF">VC03_00635</name>
</gene>
<evidence type="ECO:0000256" key="2">
    <source>
        <dbReference type="ARBA" id="ARBA00022448"/>
    </source>
</evidence>
<dbReference type="STRING" id="187101.VC03_00635"/>
<dbReference type="PANTHER" id="PTHR30290:SF9">
    <property type="entry name" value="OLIGOPEPTIDE-BINDING PROTEIN APPA"/>
    <property type="match status" value="1"/>
</dbReference>
<dbReference type="InterPro" id="IPR030678">
    <property type="entry name" value="Peptide/Ni-bd"/>
</dbReference>
<dbReference type="GO" id="GO:0043190">
    <property type="term" value="C:ATP-binding cassette (ABC) transporter complex"/>
    <property type="evidence" value="ECO:0007669"/>
    <property type="project" value="InterPro"/>
</dbReference>
<dbReference type="PANTHER" id="PTHR30290">
    <property type="entry name" value="PERIPLASMIC BINDING COMPONENT OF ABC TRANSPORTER"/>
    <property type="match status" value="1"/>
</dbReference>
<dbReference type="EMBL" id="CP011280">
    <property type="protein sequence ID" value="AKC95099.1"/>
    <property type="molecule type" value="Genomic_DNA"/>
</dbReference>
<feature type="signal peptide" evidence="4">
    <location>
        <begin position="1"/>
        <end position="21"/>
    </location>
</feature>
<dbReference type="PROSITE" id="PS51257">
    <property type="entry name" value="PROKAR_LIPOPROTEIN"/>
    <property type="match status" value="1"/>
</dbReference>
<feature type="domain" description="Solute-binding protein family 5" evidence="5">
    <location>
        <begin position="294"/>
        <end position="375"/>
    </location>
</feature>
<dbReference type="InterPro" id="IPR039424">
    <property type="entry name" value="SBP_5"/>
</dbReference>
<comment type="similarity">
    <text evidence="1">Belongs to the bacterial solute-binding protein 5 family.</text>
</comment>
<dbReference type="Gene3D" id="3.10.105.10">
    <property type="entry name" value="Dipeptide-binding Protein, Domain 3"/>
    <property type="match status" value="2"/>
</dbReference>